<dbReference type="EMBL" id="CP072801">
    <property type="protein sequence ID" value="QTR48388.1"/>
    <property type="molecule type" value="Genomic_DNA"/>
</dbReference>
<dbReference type="Gene3D" id="1.10.150.870">
    <property type="match status" value="1"/>
</dbReference>
<evidence type="ECO:0000313" key="6">
    <source>
        <dbReference type="Proteomes" id="UP000672039"/>
    </source>
</evidence>
<dbReference type="CDD" id="cd04485">
    <property type="entry name" value="DnaE_OBF"/>
    <property type="match status" value="1"/>
</dbReference>
<feature type="domain" description="DNA polymerase helix-hairpin-helix motif" evidence="3">
    <location>
        <begin position="338"/>
        <end position="426"/>
    </location>
</feature>
<evidence type="ECO:0008006" key="7">
    <source>
        <dbReference type="Google" id="ProtNLM"/>
    </source>
</evidence>
<dbReference type="InterPro" id="IPR004365">
    <property type="entry name" value="NA-bd_OB_tRNA"/>
</dbReference>
<dbReference type="Pfam" id="PF14579">
    <property type="entry name" value="HHH_6"/>
    <property type="match status" value="1"/>
</dbReference>
<gene>
    <name evidence="5" type="ORF">J9253_10235</name>
</gene>
<evidence type="ECO:0000259" key="4">
    <source>
        <dbReference type="Pfam" id="PF20914"/>
    </source>
</evidence>
<keyword evidence="6" id="KW-1185">Reference proteome</keyword>
<dbReference type="InterPro" id="IPR029460">
    <property type="entry name" value="DNAPol_HHH"/>
</dbReference>
<evidence type="ECO:0000313" key="5">
    <source>
        <dbReference type="EMBL" id="QTR48388.1"/>
    </source>
</evidence>
<protein>
    <recommendedName>
        <fullName evidence="7">DNA-directed DNA polymerase</fullName>
    </recommendedName>
</protein>
<dbReference type="InterPro" id="IPR012340">
    <property type="entry name" value="NA-bd_OB-fold"/>
</dbReference>
<dbReference type="PANTHER" id="PTHR32294">
    <property type="entry name" value="DNA POLYMERASE III SUBUNIT ALPHA"/>
    <property type="match status" value="1"/>
</dbReference>
<proteinExistence type="predicted"/>
<evidence type="ECO:0000259" key="2">
    <source>
        <dbReference type="Pfam" id="PF01336"/>
    </source>
</evidence>
<dbReference type="InterPro" id="IPR048472">
    <property type="entry name" value="DNA_pol_IIIA_C"/>
</dbReference>
<dbReference type="Pfam" id="PF01336">
    <property type="entry name" value="tRNA_anti-codon"/>
    <property type="match status" value="1"/>
</dbReference>
<feature type="domain" description="OB" evidence="2">
    <location>
        <begin position="530"/>
        <end position="605"/>
    </location>
</feature>
<accession>A0ABX7X0U1</accession>
<dbReference type="Pfam" id="PF20914">
    <property type="entry name" value="DNA_pol_IIIA_C"/>
    <property type="match status" value="1"/>
</dbReference>
<dbReference type="Gene3D" id="2.40.50.140">
    <property type="entry name" value="Nucleic acid-binding proteins"/>
    <property type="match status" value="1"/>
</dbReference>
<dbReference type="InterPro" id="IPR004805">
    <property type="entry name" value="DnaE2/DnaE/PolC"/>
</dbReference>
<dbReference type="Proteomes" id="UP000672039">
    <property type="component" value="Chromosome"/>
</dbReference>
<evidence type="ECO:0000256" key="1">
    <source>
        <dbReference type="ARBA" id="ARBA00022490"/>
    </source>
</evidence>
<dbReference type="RefSeq" id="WP_210224590.1">
    <property type="nucleotide sequence ID" value="NZ_CP072801.1"/>
</dbReference>
<sequence length="695" mass="76851">MGGQVWGSPAYQARHSCTSETMPYLHEHDSYGAIVRQGKSHALRHGHQNAQGGQRPFSALRGLPNHTQGSPGAYLQRTPTYARNAAQIFRNGEENISTSRYSAGKGAAFKGLEGRASNRISEYPSQSTCLSQIVQNGNMVGTPFNGVGVCAQHTISLPEGTQANRLCTPSEKNGDRSRWPVAFFSDSIRTTFANGAGTGSDAEPRNHEAILALNPAFDGMLQKQLWRTYLSRSEPVNSDHRQWRLGWNTVLRKPIRATFMGWSQGYDLEVAHPEHNFLLASGLCCSNSHSAAYALVAFQTAWLKAHHPAAFMAAVMSADMDNTEKVVTLLDDCRQLNLQVLPPDINRSEYQFTVDDKNRIIYGLGAVKGAGEAALSVLVEERNKNGAFQSLADLCKRSGTQKVNRRVLETLIKSGAFDSLGGTRRAMLEFLPEAMRMAEQYNRNQGTGQTDLFGGLFGNGVAESTPETAMPVREEFPEKERLRLEKETLGLYLTGHPLDEYKEEIAGLGSRKKLADIAEDEGTKYRREAVTLAGLVSSVRTQHTDKGKRAFVQLDDNTAYYEVMIFTDTFTQFGHLLEKEACVVLEGTLDTDQRTGKTRLKVEKVHNMQSVRENFLRKLLLKVDVSQVPQGVLEKLRQCLQPATAAGAFPIAVEYRNAEAQSELRLAGSWTLSLDDAGLRDLRQMLGKENVSLVF</sequence>
<evidence type="ECO:0000259" key="3">
    <source>
        <dbReference type="Pfam" id="PF14579"/>
    </source>
</evidence>
<name>A0ABX7X0U1_9GAMM</name>
<keyword evidence="1" id="KW-0963">Cytoplasm</keyword>
<dbReference type="PANTHER" id="PTHR32294:SF0">
    <property type="entry name" value="DNA POLYMERASE III SUBUNIT ALPHA"/>
    <property type="match status" value="1"/>
</dbReference>
<feature type="domain" description="DNA polymerase III subunit alpha C-terminal" evidence="4">
    <location>
        <begin position="635"/>
        <end position="687"/>
    </location>
</feature>
<reference evidence="5 6" key="1">
    <citation type="submission" date="2021-04" db="EMBL/GenBank/DDBJ databases">
        <title>Genomics, taxonomy and metabolism of representatives of sulfur bacteria of the genus Thiothrix: Thiothrix fructosivorans QT, Thiothrix unzii A1T and three new species, Thiothrix subterranea sp. nov., Thiothrix litoralis sp. nov. and 'Candidatus Thiothrix anitrata' sp. nov.</title>
        <authorList>
            <person name="Ravin N.V."/>
            <person name="Smolyakov D."/>
            <person name="Rudenko T.S."/>
            <person name="Mardanov A.V."/>
            <person name="Beletsky A.V."/>
            <person name="Markov N.D."/>
            <person name="Fomenkov A.I."/>
            <person name="Roberts R.J."/>
            <person name="Karnachuk O.V."/>
            <person name="Novikov A."/>
            <person name="Grabovich M.Y."/>
        </authorList>
    </citation>
    <scope>NUCLEOTIDE SEQUENCE [LARGE SCALE GENOMIC DNA]</scope>
    <source>
        <strain evidence="5 6">AS</strain>
    </source>
</reference>
<organism evidence="5 6">
    <name type="scientific">Thiothrix litoralis</name>
    <dbReference type="NCBI Taxonomy" id="2891210"/>
    <lineage>
        <taxon>Bacteria</taxon>
        <taxon>Pseudomonadati</taxon>
        <taxon>Pseudomonadota</taxon>
        <taxon>Gammaproteobacteria</taxon>
        <taxon>Thiotrichales</taxon>
        <taxon>Thiotrichaceae</taxon>
        <taxon>Thiothrix</taxon>
    </lineage>
</organism>